<accession>A0ABQ9X5M2</accession>
<dbReference type="PANTHER" id="PTHR23257">
    <property type="entry name" value="SERINE-THREONINE PROTEIN KINASE"/>
    <property type="match status" value="1"/>
</dbReference>
<feature type="region of interest" description="Disordered" evidence="1">
    <location>
        <begin position="881"/>
        <end position="944"/>
    </location>
</feature>
<dbReference type="Gene3D" id="1.10.510.10">
    <property type="entry name" value="Transferase(Phosphotransferase) domain 1"/>
    <property type="match status" value="1"/>
</dbReference>
<dbReference type="InterPro" id="IPR011009">
    <property type="entry name" value="Kinase-like_dom_sf"/>
</dbReference>
<keyword evidence="2" id="KW-1133">Transmembrane helix</keyword>
<feature type="transmembrane region" description="Helical" evidence="2">
    <location>
        <begin position="694"/>
        <end position="718"/>
    </location>
</feature>
<dbReference type="InterPro" id="IPR001245">
    <property type="entry name" value="Ser-Thr/Tyr_kinase_cat_dom"/>
</dbReference>
<keyword evidence="5" id="KW-1185">Reference proteome</keyword>
<organism evidence="4 5">
    <name type="scientific">Blattamonas nauphoetae</name>
    <dbReference type="NCBI Taxonomy" id="2049346"/>
    <lineage>
        <taxon>Eukaryota</taxon>
        <taxon>Metamonada</taxon>
        <taxon>Preaxostyla</taxon>
        <taxon>Oxymonadida</taxon>
        <taxon>Blattamonas</taxon>
    </lineage>
</organism>
<dbReference type="EMBL" id="JARBJD010000211">
    <property type="protein sequence ID" value="KAK2947072.1"/>
    <property type="molecule type" value="Genomic_DNA"/>
</dbReference>
<dbReference type="InterPro" id="IPR050167">
    <property type="entry name" value="Ser_Thr_protein_kinase"/>
</dbReference>
<dbReference type="SUPFAM" id="SSF56112">
    <property type="entry name" value="Protein kinase-like (PK-like)"/>
    <property type="match status" value="1"/>
</dbReference>
<sequence length="1065" mass="117908">MTASGFTDAEKTEMKLSFETRALKGNTSYSMMLQSIGGEGETVHEKKIVVTTNTSGEIEGFSISLYPIEKEETGRKGQLEFGTRYEVKSIKDDSTPIHFENMKTLFSTPVEPTRIEKCVNTLLSQERKTVSLFMSGRLLTSCTLSICLNNGSHMWLPLSPIAVENDTNCSVKFQVGKIEDSDTLAYGNKYTLQQQSDSPHFAVNSRIELYVPNPPILREIKFSFASDLKTSCIVEAIGSDLVASTEYNVTLNSSLWVIIHFSSSTSGKSGEIEIGWAEGLDFETEYTVTSIKPLCEEAGEILVVDSVSGDTGKRPTSFNIFADSSSLEESPFCGDISRACSSISEVWKIVCGLWIVRPTIEIVDSVKMENGIVIVGGMHVVIRNGSSSEPSLIVPSSSSLDSLSAMIVVEATGFLELRNVDVSIESSDPSFVFVSATRSTIILRDGSMIGPTTPSFSRNEEDGEEICSWTTGVLQLIDCSTNISDNKMALLAQGVVTMNGGSLIIEAGLFHDNSPPFESFPSFRRNLICSNNGSITVRSLKGGDGTLDHPHLWMATDGCTMTGEYAKPLSPLFIPSLSNTSTSSFDKKKELFEIEVKGSTLIPCGLFVEVFEVTKDKKEGTPSRHSLNRNTSTSFSESSIKLTLPSSSLRSLKPELEWRGRLIFGEDQKTDVTFLIQLNKIEKLSQSVKENMKWWLPLVIVVAVALLVLVLLIVVCVWRRRRNGKKEDSVPLITAQEMEVEKFDVMDDDVDRQTAHVSSVRVLDGNTVNVGHWTENERSDLGKKEEKMEEREIPFENRVYGLSCGEKEGVVEVVDKTETLYRRLHVSKVGVDRRWAQLSVARGLSHAMKMWEYSAILTELTSHSVVLSGEKQMNLILKSDSTVPDPLTEQPTHQNEEINPNQHEDAETTDTPLNSDLGNPIPKPTHSHPGQILRPHPLRQSEVHRDDVRWQAPEEGEDGVQTNEGEVKKEIDRSKVSVFRLGLVLWEIETGHVPFSEQDGVNAHRNLMIGILPKMEGVGEKMKSLIEECLSVNPDERPSLDSIISRLSSMDGKESAQKDQHIALS</sequence>
<evidence type="ECO:0000256" key="1">
    <source>
        <dbReference type="SAM" id="MobiDB-lite"/>
    </source>
</evidence>
<dbReference type="InterPro" id="IPR000719">
    <property type="entry name" value="Prot_kinase_dom"/>
</dbReference>
<evidence type="ECO:0000313" key="5">
    <source>
        <dbReference type="Proteomes" id="UP001281761"/>
    </source>
</evidence>
<evidence type="ECO:0000313" key="4">
    <source>
        <dbReference type="EMBL" id="KAK2947072.1"/>
    </source>
</evidence>
<dbReference type="Proteomes" id="UP001281761">
    <property type="component" value="Unassembled WGS sequence"/>
</dbReference>
<dbReference type="PROSITE" id="PS50011">
    <property type="entry name" value="PROTEIN_KINASE_DOM"/>
    <property type="match status" value="1"/>
</dbReference>
<feature type="domain" description="Protein kinase" evidence="3">
    <location>
        <begin position="732"/>
        <end position="1064"/>
    </location>
</feature>
<name>A0ABQ9X5M2_9EUKA</name>
<protein>
    <recommendedName>
        <fullName evidence="3">Protein kinase domain-containing protein</fullName>
    </recommendedName>
</protein>
<keyword evidence="2" id="KW-0472">Membrane</keyword>
<proteinExistence type="predicted"/>
<evidence type="ECO:0000256" key="2">
    <source>
        <dbReference type="SAM" id="Phobius"/>
    </source>
</evidence>
<keyword evidence="2" id="KW-0812">Transmembrane</keyword>
<reference evidence="4 5" key="1">
    <citation type="journal article" date="2022" name="bioRxiv">
        <title>Genomics of Preaxostyla Flagellates Illuminates Evolutionary Transitions and the Path Towards Mitochondrial Loss.</title>
        <authorList>
            <person name="Novak L.V.F."/>
            <person name="Treitli S.C."/>
            <person name="Pyrih J."/>
            <person name="Halakuc P."/>
            <person name="Pipaliya S.V."/>
            <person name="Vacek V."/>
            <person name="Brzon O."/>
            <person name="Soukal P."/>
            <person name="Eme L."/>
            <person name="Dacks J.B."/>
            <person name="Karnkowska A."/>
            <person name="Elias M."/>
            <person name="Hampl V."/>
        </authorList>
    </citation>
    <scope>NUCLEOTIDE SEQUENCE [LARGE SCALE GENOMIC DNA]</scope>
    <source>
        <strain evidence="4">NAU3</strain>
        <tissue evidence="4">Gut</tissue>
    </source>
</reference>
<feature type="compositionally biased region" description="Polar residues" evidence="1">
    <location>
        <begin position="889"/>
        <end position="901"/>
    </location>
</feature>
<comment type="caution">
    <text evidence="4">The sequence shown here is derived from an EMBL/GenBank/DDBJ whole genome shotgun (WGS) entry which is preliminary data.</text>
</comment>
<evidence type="ECO:0000259" key="3">
    <source>
        <dbReference type="PROSITE" id="PS50011"/>
    </source>
</evidence>
<gene>
    <name evidence="4" type="ORF">BLNAU_17995</name>
</gene>
<dbReference type="Pfam" id="PF07714">
    <property type="entry name" value="PK_Tyr_Ser-Thr"/>
    <property type="match status" value="1"/>
</dbReference>